<dbReference type="VEuPathDB" id="AmoebaDB:EHI_065340"/>
<evidence type="ECO:0000256" key="1">
    <source>
        <dbReference type="SAM" id="Phobius"/>
    </source>
</evidence>
<proteinExistence type="predicted"/>
<keyword evidence="1" id="KW-0472">Membrane</keyword>
<dbReference type="VEuPathDB" id="AmoebaDB:EHI8A_146570"/>
<dbReference type="VEuPathDB" id="AmoebaDB:EHI5A_117730"/>
<reference evidence="2 3" key="1">
    <citation type="submission" date="2016-05" db="EMBL/GenBank/DDBJ databases">
        <title>First whole genome sequencing of Entamoeba histolytica HM1:IMSS-clone-6.</title>
        <authorList>
            <person name="Mukherjee Avik.K."/>
            <person name="Izumyama S."/>
            <person name="Nakada-Tsukui K."/>
            <person name="Nozaki T."/>
        </authorList>
    </citation>
    <scope>NUCLEOTIDE SEQUENCE [LARGE SCALE GENOMIC DNA]</scope>
    <source>
        <strain evidence="2 3">HM1:IMSS clone 6</strain>
    </source>
</reference>
<evidence type="ECO:0000313" key="2">
    <source>
        <dbReference type="EMBL" id="GAT97130.1"/>
    </source>
</evidence>
<dbReference type="AlphaFoldDB" id="A0A5K1UL22"/>
<sequence length="150" mass="17320">MMNNQYTPNSNINGNFPNQQPFNQYYCQPNQMTQPYNPVTNQNEIKTPPTMLYANQPIGYSTYPFYNQQPTPSLPQQPLTPSNDTLLAPPYDNNSTVIPMTQEEAQTPKKTCQQKLITAFIISLFLFFFLIFFITFISVMGNMFFLMLSN</sequence>
<feature type="transmembrane region" description="Helical" evidence="1">
    <location>
        <begin position="116"/>
        <end position="140"/>
    </location>
</feature>
<dbReference type="Proteomes" id="UP000078387">
    <property type="component" value="Unassembled WGS sequence"/>
</dbReference>
<name>A0A5K1UL22_ENTHI</name>
<dbReference type="VEuPathDB" id="AmoebaDB:EHI7A_120710"/>
<keyword evidence="1" id="KW-0812">Transmembrane</keyword>
<evidence type="ECO:0000313" key="3">
    <source>
        <dbReference type="Proteomes" id="UP000078387"/>
    </source>
</evidence>
<dbReference type="VEuPathDB" id="AmoebaDB:KM1_186640"/>
<dbReference type="OMA" id="PHDNNSI"/>
<protein>
    <submittedName>
        <fullName evidence="2">Uncharacterized protein</fullName>
    </submittedName>
</protein>
<comment type="caution">
    <text evidence="2">The sequence shown here is derived from an EMBL/GenBank/DDBJ whole genome shotgun (WGS) entry which is preliminary data.</text>
</comment>
<organism evidence="2 3">
    <name type="scientific">Entamoeba histolytica</name>
    <dbReference type="NCBI Taxonomy" id="5759"/>
    <lineage>
        <taxon>Eukaryota</taxon>
        <taxon>Amoebozoa</taxon>
        <taxon>Evosea</taxon>
        <taxon>Archamoebae</taxon>
        <taxon>Mastigamoebida</taxon>
        <taxon>Entamoebidae</taxon>
        <taxon>Entamoeba</taxon>
    </lineage>
</organism>
<gene>
    <name evidence="2" type="ORF">CL6EHI_065340</name>
</gene>
<keyword evidence="1" id="KW-1133">Transmembrane helix</keyword>
<dbReference type="EMBL" id="BDEQ01000001">
    <property type="protein sequence ID" value="GAT97130.1"/>
    <property type="molecule type" value="Genomic_DNA"/>
</dbReference>
<accession>A0A5K1UL22</accession>